<evidence type="ECO:0000256" key="4">
    <source>
        <dbReference type="ARBA" id="ARBA00030762"/>
    </source>
</evidence>
<dbReference type="Pfam" id="PF20511">
    <property type="entry name" value="PMI_typeI_cat"/>
    <property type="match status" value="1"/>
</dbReference>
<dbReference type="SUPFAM" id="SSF51182">
    <property type="entry name" value="RmlC-like cupins"/>
    <property type="match status" value="1"/>
</dbReference>
<evidence type="ECO:0000256" key="3">
    <source>
        <dbReference type="ARBA" id="ARBA00029741"/>
    </source>
</evidence>
<accession>A0ABW5SAF7</accession>
<keyword evidence="8" id="KW-1185">Reference proteome</keyword>
<dbReference type="CDD" id="cd07010">
    <property type="entry name" value="cupin_PMI_type_I_N_bac"/>
    <property type="match status" value="1"/>
</dbReference>
<dbReference type="InterPro" id="IPR014710">
    <property type="entry name" value="RmlC-like_jellyroll"/>
</dbReference>
<keyword evidence="2" id="KW-0862">Zinc</keyword>
<dbReference type="PANTHER" id="PTHR42742:SF3">
    <property type="entry name" value="FRUCTOKINASE"/>
    <property type="match status" value="1"/>
</dbReference>
<protein>
    <recommendedName>
        <fullName evidence="3">Phosphohexomutase</fullName>
    </recommendedName>
    <alternativeName>
        <fullName evidence="4">Phosphomannose isomerase</fullName>
    </alternativeName>
</protein>
<dbReference type="Proteomes" id="UP001597357">
    <property type="component" value="Unassembled WGS sequence"/>
</dbReference>
<dbReference type="GO" id="GO:0016853">
    <property type="term" value="F:isomerase activity"/>
    <property type="evidence" value="ECO:0007669"/>
    <property type="project" value="UniProtKB-KW"/>
</dbReference>
<dbReference type="PIRSF" id="PIRSF036894">
    <property type="entry name" value="PMI_Firm_short"/>
    <property type="match status" value="1"/>
</dbReference>
<dbReference type="Gene3D" id="2.60.120.10">
    <property type="entry name" value="Jelly Rolls"/>
    <property type="match status" value="2"/>
</dbReference>
<comment type="caution">
    <text evidence="7">The sequence shown here is derived from an EMBL/GenBank/DDBJ whole genome shotgun (WGS) entry which is preliminary data.</text>
</comment>
<keyword evidence="1" id="KW-0479">Metal-binding</keyword>
<name>A0ABW5SAF7_9FLAO</name>
<evidence type="ECO:0000256" key="2">
    <source>
        <dbReference type="ARBA" id="ARBA00022833"/>
    </source>
</evidence>
<evidence type="ECO:0000259" key="5">
    <source>
        <dbReference type="Pfam" id="PF20511"/>
    </source>
</evidence>
<sequence>MKERNKEAKLSPLLFKPILKQKVWGGTRLVKEFNKPSNFDKIGESWEISDVKNNSSVVVQGPFKDQTLSALLQKFKGELVGPKVYKKFGDTFPLLIKFIDASENLSVQLHPDDNLAQKRHNSFGKTEMWYVVKADEDAHLITGFKEPCTKENYLQALNQGDIASILKKEFVEAGDVFFISPGLIHAIGKGTLLAEIQQTSDVTYRVYDWDRVDIDGNKRELHTDLAIDAIDFSFPIHYKISYEEKVNQPVSLVENIFFTTQKLNLVDVTNFSIEIIDSFVILIVIEGKIIIKDKHNTMSVEAGQSVLIPYQLKQAVNISAKQATVLHVSI</sequence>
<dbReference type="InterPro" id="IPR051804">
    <property type="entry name" value="Carb_Metab_Reg_Kinase/Isom"/>
</dbReference>
<gene>
    <name evidence="7" type="ORF">ACFSQ0_01415</name>
</gene>
<keyword evidence="7" id="KW-0413">Isomerase</keyword>
<dbReference type="InterPro" id="IPR011051">
    <property type="entry name" value="RmlC_Cupin_sf"/>
</dbReference>
<feature type="domain" description="Phosphomannose isomerase type I catalytic" evidence="5">
    <location>
        <begin position="16"/>
        <end position="122"/>
    </location>
</feature>
<dbReference type="PANTHER" id="PTHR42742">
    <property type="entry name" value="TRANSCRIPTIONAL REPRESSOR MPRA"/>
    <property type="match status" value="1"/>
</dbReference>
<proteinExistence type="predicted"/>
<feature type="domain" description="Mannose-6-phosphate isomerase cupin" evidence="6">
    <location>
        <begin position="252"/>
        <end position="314"/>
    </location>
</feature>
<dbReference type="Pfam" id="PF21621">
    <property type="entry name" value="MPI_cupin_dom"/>
    <property type="match status" value="1"/>
</dbReference>
<evidence type="ECO:0000313" key="7">
    <source>
        <dbReference type="EMBL" id="MFD2696642.1"/>
    </source>
</evidence>
<evidence type="ECO:0000313" key="8">
    <source>
        <dbReference type="Proteomes" id="UP001597357"/>
    </source>
</evidence>
<evidence type="ECO:0000256" key="1">
    <source>
        <dbReference type="ARBA" id="ARBA00022723"/>
    </source>
</evidence>
<dbReference type="InterPro" id="IPR014628">
    <property type="entry name" value="Man6P_isomerase_Firm_short"/>
</dbReference>
<evidence type="ECO:0000259" key="6">
    <source>
        <dbReference type="Pfam" id="PF21621"/>
    </source>
</evidence>
<dbReference type="InterPro" id="IPR049071">
    <property type="entry name" value="MPI_cupin_dom"/>
</dbReference>
<reference evidence="8" key="1">
    <citation type="journal article" date="2019" name="Int. J. Syst. Evol. Microbiol.">
        <title>The Global Catalogue of Microorganisms (GCM) 10K type strain sequencing project: providing services to taxonomists for standard genome sequencing and annotation.</title>
        <authorList>
            <consortium name="The Broad Institute Genomics Platform"/>
            <consortium name="The Broad Institute Genome Sequencing Center for Infectious Disease"/>
            <person name="Wu L."/>
            <person name="Ma J."/>
        </authorList>
    </citation>
    <scope>NUCLEOTIDE SEQUENCE [LARGE SCALE GENOMIC DNA]</scope>
    <source>
        <strain evidence="8">KCTC 42255</strain>
    </source>
</reference>
<dbReference type="InterPro" id="IPR046457">
    <property type="entry name" value="PMI_typeI_cat"/>
</dbReference>
<organism evidence="7 8">
    <name type="scientific">Mesonia sediminis</name>
    <dbReference type="NCBI Taxonomy" id="1703946"/>
    <lineage>
        <taxon>Bacteria</taxon>
        <taxon>Pseudomonadati</taxon>
        <taxon>Bacteroidota</taxon>
        <taxon>Flavobacteriia</taxon>
        <taxon>Flavobacteriales</taxon>
        <taxon>Flavobacteriaceae</taxon>
        <taxon>Mesonia</taxon>
    </lineage>
</organism>
<dbReference type="RefSeq" id="WP_379043117.1">
    <property type="nucleotide sequence ID" value="NZ_JBHULZ010000008.1"/>
</dbReference>
<dbReference type="EMBL" id="JBHULZ010000008">
    <property type="protein sequence ID" value="MFD2696642.1"/>
    <property type="molecule type" value="Genomic_DNA"/>
</dbReference>